<dbReference type="PROSITE" id="PS51677">
    <property type="entry name" value="NODB"/>
    <property type="match status" value="1"/>
</dbReference>
<keyword evidence="1" id="KW-0472">Membrane</keyword>
<dbReference type="PANTHER" id="PTHR10587">
    <property type="entry name" value="GLYCOSYL TRANSFERASE-RELATED"/>
    <property type="match status" value="1"/>
</dbReference>
<dbReference type="Pfam" id="PF01522">
    <property type="entry name" value="Polysacc_deac_1"/>
    <property type="match status" value="1"/>
</dbReference>
<dbReference type="Proteomes" id="UP001501734">
    <property type="component" value="Unassembled WGS sequence"/>
</dbReference>
<evidence type="ECO:0000313" key="3">
    <source>
        <dbReference type="EMBL" id="GAA4059395.1"/>
    </source>
</evidence>
<organism evidence="3 4">
    <name type="scientific">Amphibacillus indicireducens</name>
    <dbReference type="NCBI Taxonomy" id="1076330"/>
    <lineage>
        <taxon>Bacteria</taxon>
        <taxon>Bacillati</taxon>
        <taxon>Bacillota</taxon>
        <taxon>Bacilli</taxon>
        <taxon>Bacillales</taxon>
        <taxon>Bacillaceae</taxon>
        <taxon>Amphibacillus</taxon>
    </lineage>
</organism>
<dbReference type="PANTHER" id="PTHR10587:SF128">
    <property type="entry name" value="POLYSACCHARIDE DEACETYLASE PDAB-RELATED"/>
    <property type="match status" value="1"/>
</dbReference>
<name>A0ABP7V4U0_9BACI</name>
<gene>
    <name evidence="3" type="primary">pdaB</name>
    <name evidence="3" type="ORF">GCM10022410_03160</name>
</gene>
<accession>A0ABP7V4U0</accession>
<proteinExistence type="predicted"/>
<evidence type="ECO:0000313" key="4">
    <source>
        <dbReference type="Proteomes" id="UP001501734"/>
    </source>
</evidence>
<evidence type="ECO:0000256" key="1">
    <source>
        <dbReference type="SAM" id="Phobius"/>
    </source>
</evidence>
<keyword evidence="1" id="KW-0812">Transmembrane</keyword>
<feature type="domain" description="NodB homology" evidence="2">
    <location>
        <begin position="57"/>
        <end position="236"/>
    </location>
</feature>
<dbReference type="InterPro" id="IPR050248">
    <property type="entry name" value="Polysacc_deacetylase_ArnD"/>
</dbReference>
<dbReference type="NCBIfam" id="TIGR02764">
    <property type="entry name" value="spore_ybaN_pdaB"/>
    <property type="match status" value="1"/>
</dbReference>
<feature type="transmembrane region" description="Helical" evidence="1">
    <location>
        <begin position="15"/>
        <end position="35"/>
    </location>
</feature>
<dbReference type="SUPFAM" id="SSF88713">
    <property type="entry name" value="Glycoside hydrolase/deacetylase"/>
    <property type="match status" value="1"/>
</dbReference>
<dbReference type="InterPro" id="IPR011330">
    <property type="entry name" value="Glyco_hydro/deAcase_b/a-brl"/>
</dbReference>
<comment type="caution">
    <text evidence="3">The sequence shown here is derived from an EMBL/GenBank/DDBJ whole genome shotgun (WGS) entry which is preliminary data.</text>
</comment>
<evidence type="ECO:0000259" key="2">
    <source>
        <dbReference type="PROSITE" id="PS51677"/>
    </source>
</evidence>
<protein>
    <submittedName>
        <fullName evidence="3">Polysaccharide deacetylase family sporulation protein PdaB</fullName>
    </submittedName>
</protein>
<keyword evidence="1" id="KW-1133">Transmembrane helix</keyword>
<dbReference type="Gene3D" id="3.20.20.370">
    <property type="entry name" value="Glycoside hydrolase/deacetylase"/>
    <property type="match status" value="1"/>
</dbReference>
<dbReference type="EMBL" id="BAABDL010000016">
    <property type="protein sequence ID" value="GAA4059395.1"/>
    <property type="molecule type" value="Genomic_DNA"/>
</dbReference>
<keyword evidence="4" id="KW-1185">Reference proteome</keyword>
<dbReference type="RefSeq" id="WP_344909691.1">
    <property type="nucleotide sequence ID" value="NZ_BAABDL010000016.1"/>
</dbReference>
<dbReference type="InterPro" id="IPR002509">
    <property type="entry name" value="NODB_dom"/>
</dbReference>
<reference evidence="4" key="1">
    <citation type="journal article" date="2019" name="Int. J. Syst. Evol. Microbiol.">
        <title>The Global Catalogue of Microorganisms (GCM) 10K type strain sequencing project: providing services to taxonomists for standard genome sequencing and annotation.</title>
        <authorList>
            <consortium name="The Broad Institute Genomics Platform"/>
            <consortium name="The Broad Institute Genome Sequencing Center for Infectious Disease"/>
            <person name="Wu L."/>
            <person name="Ma J."/>
        </authorList>
    </citation>
    <scope>NUCLEOTIDE SEQUENCE [LARGE SCALE GENOMIC DNA]</scope>
    <source>
        <strain evidence="4">JCM 17250</strain>
    </source>
</reference>
<dbReference type="InterPro" id="IPR014132">
    <property type="entry name" value="PdaB-like"/>
</dbReference>
<sequence length="253" mass="28472">MSFFITIKLKQLKKLGYLLGFGIMVVTLIVISNNLDSAVFSSTEKPSALMKGDENNRAISLTFNLTWGDQMLEPILDQLETESVSATFFLLGEWAEHHPHLVDLIVDRGHEIGMLGYRYKSYLKQTINDVQNDLYRAKDTFTKLGYPDLTLIRTPSGHFDQDILSTAVNQGYQVIDWRVDADDWKTPGVNQIVEQVITNTSNGDIILMHASDSATQTKEALETIIPHLKEKGYSFVTISELISQAQIDTNSIE</sequence>